<dbReference type="Gene3D" id="1.25.40.20">
    <property type="entry name" value="Ankyrin repeat-containing domain"/>
    <property type="match status" value="2"/>
</dbReference>
<dbReference type="InterPro" id="IPR050889">
    <property type="entry name" value="Dendritic_Spine_Reg/Scaffold"/>
</dbReference>
<sequence>MAALNNDPVMVKFLLSRGASPNVSRLRGTPLEKAALSSSIPIISALLNAGGKLEGSAAFSIAAANGRIDVLEVLLDRGADINKVPNPDLMLNQTDFDEVKNGLCAAAERGNSDVVRFLLKRGADVSVKDGKGITALGIARINSHESYVALLFLDVGFMSSV</sequence>
<dbReference type="PROSITE" id="PS50088">
    <property type="entry name" value="ANK_REPEAT"/>
    <property type="match status" value="2"/>
</dbReference>
<proteinExistence type="predicted"/>
<evidence type="ECO:0000256" key="2">
    <source>
        <dbReference type="ARBA" id="ARBA00023043"/>
    </source>
</evidence>
<dbReference type="InterPro" id="IPR002110">
    <property type="entry name" value="Ankyrin_rpt"/>
</dbReference>
<organism evidence="4 5">
    <name type="scientific">Periconia macrospinosa</name>
    <dbReference type="NCBI Taxonomy" id="97972"/>
    <lineage>
        <taxon>Eukaryota</taxon>
        <taxon>Fungi</taxon>
        <taxon>Dikarya</taxon>
        <taxon>Ascomycota</taxon>
        <taxon>Pezizomycotina</taxon>
        <taxon>Dothideomycetes</taxon>
        <taxon>Pleosporomycetidae</taxon>
        <taxon>Pleosporales</taxon>
        <taxon>Massarineae</taxon>
        <taxon>Periconiaceae</taxon>
        <taxon>Periconia</taxon>
    </lineage>
</organism>
<dbReference type="SUPFAM" id="SSF48403">
    <property type="entry name" value="Ankyrin repeat"/>
    <property type="match status" value="1"/>
</dbReference>
<keyword evidence="2 3" id="KW-0040">ANK repeat</keyword>
<gene>
    <name evidence="4" type="ORF">DM02DRAFT_357739</name>
</gene>
<dbReference type="PRINTS" id="PR01415">
    <property type="entry name" value="ANKYRIN"/>
</dbReference>
<feature type="repeat" description="ANK" evidence="3">
    <location>
        <begin position="54"/>
        <end position="86"/>
    </location>
</feature>
<protein>
    <submittedName>
        <fullName evidence="4">Ankyrin</fullName>
    </submittedName>
</protein>
<dbReference type="OrthoDB" id="1722345at2759"/>
<reference evidence="4 5" key="1">
    <citation type="journal article" date="2018" name="Sci. Rep.">
        <title>Comparative genomics provides insights into the lifestyle and reveals functional heterogeneity of dark septate endophytic fungi.</title>
        <authorList>
            <person name="Knapp D.G."/>
            <person name="Nemeth J.B."/>
            <person name="Barry K."/>
            <person name="Hainaut M."/>
            <person name="Henrissat B."/>
            <person name="Johnson J."/>
            <person name="Kuo A."/>
            <person name="Lim J.H.P."/>
            <person name="Lipzen A."/>
            <person name="Nolan M."/>
            <person name="Ohm R.A."/>
            <person name="Tamas L."/>
            <person name="Grigoriev I.V."/>
            <person name="Spatafora J.W."/>
            <person name="Nagy L.G."/>
            <person name="Kovacs G.M."/>
        </authorList>
    </citation>
    <scope>NUCLEOTIDE SEQUENCE [LARGE SCALE GENOMIC DNA]</scope>
    <source>
        <strain evidence="4 5">DSE2036</strain>
    </source>
</reference>
<keyword evidence="5" id="KW-1185">Reference proteome</keyword>
<dbReference type="EMBL" id="KZ805305">
    <property type="protein sequence ID" value="PVI07269.1"/>
    <property type="molecule type" value="Genomic_DNA"/>
</dbReference>
<dbReference type="PROSITE" id="PS50297">
    <property type="entry name" value="ANK_REP_REGION"/>
    <property type="match status" value="2"/>
</dbReference>
<accession>A0A2V1EB58</accession>
<dbReference type="AlphaFoldDB" id="A0A2V1EB58"/>
<dbReference type="PANTHER" id="PTHR24166">
    <property type="entry name" value="ROLLING PEBBLES, ISOFORM B"/>
    <property type="match status" value="1"/>
</dbReference>
<dbReference type="Pfam" id="PF12796">
    <property type="entry name" value="Ank_2"/>
    <property type="match status" value="1"/>
</dbReference>
<evidence type="ECO:0000313" key="5">
    <source>
        <dbReference type="Proteomes" id="UP000244855"/>
    </source>
</evidence>
<name>A0A2V1EB58_9PLEO</name>
<dbReference type="STRING" id="97972.A0A2V1EB58"/>
<dbReference type="Proteomes" id="UP000244855">
    <property type="component" value="Unassembled WGS sequence"/>
</dbReference>
<keyword evidence="1" id="KW-0677">Repeat</keyword>
<dbReference type="SMART" id="SM00248">
    <property type="entry name" value="ANK"/>
    <property type="match status" value="3"/>
</dbReference>
<evidence type="ECO:0000313" key="4">
    <source>
        <dbReference type="EMBL" id="PVI07269.1"/>
    </source>
</evidence>
<dbReference type="InterPro" id="IPR036770">
    <property type="entry name" value="Ankyrin_rpt-contain_sf"/>
</dbReference>
<dbReference type="Pfam" id="PF13857">
    <property type="entry name" value="Ank_5"/>
    <property type="match status" value="1"/>
</dbReference>
<dbReference type="PANTHER" id="PTHR24166:SF48">
    <property type="entry name" value="PROTEIN VAPYRIN"/>
    <property type="match status" value="1"/>
</dbReference>
<feature type="repeat" description="ANK" evidence="3">
    <location>
        <begin position="98"/>
        <end position="130"/>
    </location>
</feature>
<evidence type="ECO:0000256" key="1">
    <source>
        <dbReference type="ARBA" id="ARBA00022737"/>
    </source>
</evidence>
<evidence type="ECO:0000256" key="3">
    <source>
        <dbReference type="PROSITE-ProRule" id="PRU00023"/>
    </source>
</evidence>